<proteinExistence type="predicted"/>
<evidence type="ECO:0000313" key="1">
    <source>
        <dbReference type="EMBL" id="NME71318.1"/>
    </source>
</evidence>
<organism evidence="1 2">
    <name type="scientific">Flammeovirga aprica JL-4</name>
    <dbReference type="NCBI Taxonomy" id="694437"/>
    <lineage>
        <taxon>Bacteria</taxon>
        <taxon>Pseudomonadati</taxon>
        <taxon>Bacteroidota</taxon>
        <taxon>Cytophagia</taxon>
        <taxon>Cytophagales</taxon>
        <taxon>Flammeovirgaceae</taxon>
        <taxon>Flammeovirga</taxon>
    </lineage>
</organism>
<dbReference type="Proteomes" id="UP000576082">
    <property type="component" value="Unassembled WGS sequence"/>
</dbReference>
<dbReference type="RefSeq" id="WP_169659533.1">
    <property type="nucleotide sequence ID" value="NZ_JABANE010000093.1"/>
</dbReference>
<comment type="caution">
    <text evidence="1">The sequence shown here is derived from an EMBL/GenBank/DDBJ whole genome shotgun (WGS) entry which is preliminary data.</text>
</comment>
<accession>A0A7X9RZ12</accession>
<keyword evidence="2" id="KW-1185">Reference proteome</keyword>
<reference evidence="1 2" key="1">
    <citation type="submission" date="2020-04" db="EMBL/GenBank/DDBJ databases">
        <title>Flammeovirga sp. SR4, a novel species isolated from seawater.</title>
        <authorList>
            <person name="Wang X."/>
        </authorList>
    </citation>
    <scope>NUCLEOTIDE SEQUENCE [LARGE SCALE GENOMIC DNA]</scope>
    <source>
        <strain evidence="1 2">ATCC 23126</strain>
    </source>
</reference>
<dbReference type="EMBL" id="JABANE010000093">
    <property type="protein sequence ID" value="NME71318.1"/>
    <property type="molecule type" value="Genomic_DNA"/>
</dbReference>
<sequence length="830" mass="95480">MKNKLRLLILIPFLFLGIQLNGQDISTQKKPKKLEVLTQDAVLKTDRITITLGADGKFKSLTTSNGNEILNSRNTKGFFLDLPKRGKVDFTSVYQKDDNFVFVTEDKQFYATFSIQAKPTYVAFTLKDFYGDLPVGSTLECMIASNEKMKGLSYDYAGIEKSVGPKMNFHIAIEHLWERYKGNSLGGFIYYYNSSPEAEDESIIRAWGEENIPHPVVEGEWNYERAKKWLADWQVMFADQSVMYIAPQVIDELPFYEKYFEMTGVTTINLFTNIWHGGFWPRDKPNWAVDGIFGNQEKLRKFSLEQREKGRSVNLHYVSGGIGVNDPLYVKPNLSEDLASWVDGTLEESLFEESNVIYFKPKESWYKLPKDFTTKKQLVGFLSEPSRPFMKFDYVKIDNELIKVSKVEAGENGTWKFYIKNRKAKNTVKRNHTKGAVVKGMVLPYNVVYIPENNSELFKTVAINYASLLNDCQISNTSFDGAEIHDYDGKWGFRKFAQIVYENLDHPVVTRTSYGKEPDSGFIEYRLNQTKKFLTSPVGDHNHARASLRLERKSRTHKSELRGASNLLAAHFMLSTQAAYNGRNFSVLRPDPMFGITLEDLDAYGRSEELLKLLPKWKDVSRKLTQNQREKMLSTHQRYKGRLASEIGYELRETDTEYLIYPIQMMAQSKEAIKEDLKKDPPIQLFHMKQEDGMFTPKANLFFGETKFMSNKYEAQAPQFIIRVMMGEGELVHPMLQVGKSKLIVKARLQLKNNETQYVEYRGGEKAKVYDKNWNLKEEVNAKVKGNFLAKKGENIVMLLSKNHSNVKAELLLFTEGEPIKVSKSAALVW</sequence>
<evidence type="ECO:0000313" key="2">
    <source>
        <dbReference type="Proteomes" id="UP000576082"/>
    </source>
</evidence>
<name>A0A7X9RZ12_9BACT</name>
<protein>
    <submittedName>
        <fullName evidence="1">Uncharacterized protein</fullName>
    </submittedName>
</protein>
<gene>
    <name evidence="1" type="ORF">HHU12_25355</name>
</gene>
<dbReference type="AlphaFoldDB" id="A0A7X9RZ12"/>